<protein>
    <submittedName>
        <fullName evidence="1">Uncharacterized protein</fullName>
    </submittedName>
</protein>
<evidence type="ECO:0000313" key="1">
    <source>
        <dbReference type="EMBL" id="CAA9238357.1"/>
    </source>
</evidence>
<dbReference type="EMBL" id="CADCTR010000406">
    <property type="protein sequence ID" value="CAA9238357.1"/>
    <property type="molecule type" value="Genomic_DNA"/>
</dbReference>
<accession>A0A6J4HZD2</accession>
<feature type="non-terminal residue" evidence="1">
    <location>
        <position position="1"/>
    </location>
</feature>
<gene>
    <name evidence="1" type="ORF">AVDCRST_MAG93-1204</name>
</gene>
<reference evidence="1" key="1">
    <citation type="submission" date="2020-02" db="EMBL/GenBank/DDBJ databases">
        <authorList>
            <person name="Meier V. D."/>
        </authorList>
    </citation>
    <scope>NUCLEOTIDE SEQUENCE</scope>
    <source>
        <strain evidence="1">AVDCRST_MAG93</strain>
    </source>
</reference>
<proteinExistence type="predicted"/>
<sequence length="41" mass="4468">AGTDILMLSPDALRDDAEVRRYTRARDLILGSGSTGVVRIH</sequence>
<organism evidence="1">
    <name type="scientific">uncultured Chloroflexia bacterium</name>
    <dbReference type="NCBI Taxonomy" id="1672391"/>
    <lineage>
        <taxon>Bacteria</taxon>
        <taxon>Bacillati</taxon>
        <taxon>Chloroflexota</taxon>
        <taxon>Chloroflexia</taxon>
        <taxon>environmental samples</taxon>
    </lineage>
</organism>
<dbReference type="AlphaFoldDB" id="A0A6J4HZD2"/>
<name>A0A6J4HZD2_9CHLR</name>